<organism evidence="1 2">
    <name type="scientific">Halocaridina rubra</name>
    <name type="common">Hawaiian red shrimp</name>
    <dbReference type="NCBI Taxonomy" id="373956"/>
    <lineage>
        <taxon>Eukaryota</taxon>
        <taxon>Metazoa</taxon>
        <taxon>Ecdysozoa</taxon>
        <taxon>Arthropoda</taxon>
        <taxon>Crustacea</taxon>
        <taxon>Multicrustacea</taxon>
        <taxon>Malacostraca</taxon>
        <taxon>Eumalacostraca</taxon>
        <taxon>Eucarida</taxon>
        <taxon>Decapoda</taxon>
        <taxon>Pleocyemata</taxon>
        <taxon>Caridea</taxon>
        <taxon>Atyoidea</taxon>
        <taxon>Atyidae</taxon>
        <taxon>Halocaridina</taxon>
    </lineage>
</organism>
<evidence type="ECO:0000313" key="1">
    <source>
        <dbReference type="EMBL" id="KAK7082157.1"/>
    </source>
</evidence>
<dbReference type="EMBL" id="JAXCGZ010004158">
    <property type="protein sequence ID" value="KAK7082157.1"/>
    <property type="molecule type" value="Genomic_DNA"/>
</dbReference>
<proteinExistence type="predicted"/>
<comment type="caution">
    <text evidence="1">The sequence shown here is derived from an EMBL/GenBank/DDBJ whole genome shotgun (WGS) entry which is preliminary data.</text>
</comment>
<gene>
    <name evidence="1" type="ORF">SK128_003179</name>
</gene>
<accession>A0AAN8XF18</accession>
<protein>
    <submittedName>
        <fullName evidence="1">Uncharacterized protein</fullName>
    </submittedName>
</protein>
<sequence>MEETEEEYFGPARNIGELILACIELASQVEAIDAEKEKVALLKEHIITYTQNEIPMVDFEA</sequence>
<reference evidence="1 2" key="1">
    <citation type="submission" date="2023-11" db="EMBL/GenBank/DDBJ databases">
        <title>Halocaridina rubra genome assembly.</title>
        <authorList>
            <person name="Smith C."/>
        </authorList>
    </citation>
    <scope>NUCLEOTIDE SEQUENCE [LARGE SCALE GENOMIC DNA]</scope>
    <source>
        <strain evidence="1">EP-1</strain>
        <tissue evidence="1">Whole</tissue>
    </source>
</reference>
<name>A0AAN8XF18_HALRR</name>
<feature type="non-terminal residue" evidence="1">
    <location>
        <position position="61"/>
    </location>
</feature>
<dbReference type="Proteomes" id="UP001381693">
    <property type="component" value="Unassembled WGS sequence"/>
</dbReference>
<evidence type="ECO:0000313" key="2">
    <source>
        <dbReference type="Proteomes" id="UP001381693"/>
    </source>
</evidence>
<dbReference type="AlphaFoldDB" id="A0AAN8XF18"/>
<keyword evidence="2" id="KW-1185">Reference proteome</keyword>